<sequence length="863" mass="99455">MEVISQKCHKYSEGWSERELLAKQKLSTRLTILTFLLAIALIIISLIFFNKYSFTLMILLLVSALVSLILCGIIFYWFNTTAVRTQDDYQQSHEVLEVDQRISIAVFLGSFLNILFNCFLLVLIVFWYRIGKDFYLAKHYDSQTTPTEYMSYYTYGLYIAIPIMIIISLMLMYVAFTSYITIQQKNQLRVCIYVFSLITIIIASFTILYTNQVLSELTIPYSPVQSNRTFTIFQILAIGAIITALISFVLTFLYRQDLFETVGYANLIIIFLIAACSFHVIRLSEQVRTTYIDECTQQMRNTHQSWIKENAQCNKYLENIVCDPQNQAISWETDSTQKCLNVSCCNAFSDSMSSNLFKAGFSILLLVISGFALSMALLQVDTSVKTQQIPNRTLDWIFVLIAIVVCVFSFLLVFSVPKLPPQIDNFIIENQKVIKANKNPLVYPTGIENVTGCEPFLNIYKQQNNNKDIELKGVSRVTILAPQMQVVVTEYVNSPNVSYIPKLMIKNILYPQANDATDGMFGVQGNKDEIKNILQNHVQICSDTDRQIQVDIYQIETAQNTRLLWQKHRNHQEERSFSQSQKEYINNLKFTNLQVNIIDIQTGQELNDVILYFYKNENDCGKVKPIPSRLITVDQDSILYNMVVKEYYFGAEKKGYYLYCNKFKNTEQTKSLEVTMIPRSTIKGQFSVVLETPKHTKFNLLLGASYIECTVGFFNDNCGGMKFYGNQNAQSIYINQLAQRKYTFFVYFDPLDPKIKELNIKKQQGHSIDTSQINNDPIFQEIKPIITLYASEQERPIIRYQLPQVDNLKHEPNLTWLVLCVDGSIGDISQKSPAHFWTYSANPNKLQRPNNSKEIYPQVCNNI</sequence>
<dbReference type="Proteomes" id="UP000692954">
    <property type="component" value="Unassembled WGS sequence"/>
</dbReference>
<protein>
    <recommendedName>
        <fullName evidence="4">Transmembrane protein</fullName>
    </recommendedName>
</protein>
<keyword evidence="3" id="KW-1185">Reference proteome</keyword>
<evidence type="ECO:0000313" key="3">
    <source>
        <dbReference type="Proteomes" id="UP000692954"/>
    </source>
</evidence>
<reference evidence="2" key="1">
    <citation type="submission" date="2021-01" db="EMBL/GenBank/DDBJ databases">
        <authorList>
            <consortium name="Genoscope - CEA"/>
            <person name="William W."/>
        </authorList>
    </citation>
    <scope>NUCLEOTIDE SEQUENCE</scope>
</reference>
<dbReference type="OrthoDB" id="289246at2759"/>
<keyword evidence="1" id="KW-1133">Transmembrane helix</keyword>
<feature type="transmembrane region" description="Helical" evidence="1">
    <location>
        <begin position="393"/>
        <end position="416"/>
    </location>
</feature>
<comment type="caution">
    <text evidence="2">The sequence shown here is derived from an EMBL/GenBank/DDBJ whole genome shotgun (WGS) entry which is preliminary data.</text>
</comment>
<feature type="transmembrane region" description="Helical" evidence="1">
    <location>
        <begin position="55"/>
        <end position="78"/>
    </location>
</feature>
<keyword evidence="1" id="KW-0472">Membrane</keyword>
<evidence type="ECO:0000256" key="1">
    <source>
        <dbReference type="SAM" id="Phobius"/>
    </source>
</evidence>
<feature type="transmembrane region" description="Helical" evidence="1">
    <location>
        <begin position="30"/>
        <end position="49"/>
    </location>
</feature>
<feature type="transmembrane region" description="Helical" evidence="1">
    <location>
        <begin position="230"/>
        <end position="254"/>
    </location>
</feature>
<gene>
    <name evidence="2" type="ORF">PSON_ATCC_30995.1.T0410016</name>
</gene>
<evidence type="ECO:0000313" key="2">
    <source>
        <dbReference type="EMBL" id="CAD8080715.1"/>
    </source>
</evidence>
<evidence type="ECO:0008006" key="4">
    <source>
        <dbReference type="Google" id="ProtNLM"/>
    </source>
</evidence>
<dbReference type="AlphaFoldDB" id="A0A8S1MV72"/>
<name>A0A8S1MV72_9CILI</name>
<feature type="transmembrane region" description="Helical" evidence="1">
    <location>
        <begin position="155"/>
        <end position="176"/>
    </location>
</feature>
<feature type="transmembrane region" description="Helical" evidence="1">
    <location>
        <begin position="261"/>
        <end position="281"/>
    </location>
</feature>
<feature type="transmembrane region" description="Helical" evidence="1">
    <location>
        <begin position="188"/>
        <end position="210"/>
    </location>
</feature>
<accession>A0A8S1MV72</accession>
<feature type="transmembrane region" description="Helical" evidence="1">
    <location>
        <begin position="359"/>
        <end position="381"/>
    </location>
</feature>
<proteinExistence type="predicted"/>
<feature type="transmembrane region" description="Helical" evidence="1">
    <location>
        <begin position="104"/>
        <end position="128"/>
    </location>
</feature>
<keyword evidence="1" id="KW-0812">Transmembrane</keyword>
<dbReference type="EMBL" id="CAJJDN010000041">
    <property type="protein sequence ID" value="CAD8080715.1"/>
    <property type="molecule type" value="Genomic_DNA"/>
</dbReference>
<organism evidence="2 3">
    <name type="scientific">Paramecium sonneborni</name>
    <dbReference type="NCBI Taxonomy" id="65129"/>
    <lineage>
        <taxon>Eukaryota</taxon>
        <taxon>Sar</taxon>
        <taxon>Alveolata</taxon>
        <taxon>Ciliophora</taxon>
        <taxon>Intramacronucleata</taxon>
        <taxon>Oligohymenophorea</taxon>
        <taxon>Peniculida</taxon>
        <taxon>Parameciidae</taxon>
        <taxon>Paramecium</taxon>
    </lineage>
</organism>